<keyword evidence="1 4" id="KW-0285">Flavoprotein</keyword>
<dbReference type="GO" id="GO:0009416">
    <property type="term" value="P:response to light stimulus"/>
    <property type="evidence" value="ECO:0007669"/>
    <property type="project" value="TreeGrafter"/>
</dbReference>
<dbReference type="GO" id="GO:0006139">
    <property type="term" value="P:nucleobase-containing compound metabolic process"/>
    <property type="evidence" value="ECO:0007669"/>
    <property type="project" value="UniProtKB-ARBA"/>
</dbReference>
<dbReference type="PROSITE" id="PS00394">
    <property type="entry name" value="DNA_PHOTOLYASES_1_1"/>
    <property type="match status" value="1"/>
</dbReference>
<evidence type="ECO:0000256" key="1">
    <source>
        <dbReference type="ARBA" id="ARBA00022630"/>
    </source>
</evidence>
<feature type="binding site" evidence="4">
    <location>
        <position position="220"/>
    </location>
    <ligand>
        <name>FAD</name>
        <dbReference type="ChEBI" id="CHEBI:57692"/>
    </ligand>
</feature>
<evidence type="ECO:0000256" key="5">
    <source>
        <dbReference type="PIRSR" id="PIRSR602081-2"/>
    </source>
</evidence>
<feature type="binding site" evidence="4">
    <location>
        <position position="262"/>
    </location>
    <ligand>
        <name>FAD</name>
        <dbReference type="ChEBI" id="CHEBI:57692"/>
    </ligand>
</feature>
<reference evidence="8" key="1">
    <citation type="journal article" date="2014" name="Int. J. Syst. Evol. Microbiol.">
        <title>Complete genome sequence of Corynebacterium casei LMG S-19264T (=DSM 44701T), isolated from a smear-ripened cheese.</title>
        <authorList>
            <consortium name="US DOE Joint Genome Institute (JGI-PGF)"/>
            <person name="Walter F."/>
            <person name="Albersmeier A."/>
            <person name="Kalinowski J."/>
            <person name="Ruckert C."/>
        </authorList>
    </citation>
    <scope>NUCLEOTIDE SEQUENCE</scope>
    <source>
        <strain evidence="8">CGMCC 1.14988</strain>
    </source>
</reference>
<reference evidence="8" key="2">
    <citation type="submission" date="2020-09" db="EMBL/GenBank/DDBJ databases">
        <authorList>
            <person name="Sun Q."/>
            <person name="Zhou Y."/>
        </authorList>
    </citation>
    <scope>NUCLEOTIDE SEQUENCE</scope>
    <source>
        <strain evidence="8">CGMCC 1.14988</strain>
    </source>
</reference>
<feature type="site" description="Electron transfer via tryptophanyl radical" evidence="5">
    <location>
        <position position="370"/>
    </location>
</feature>
<dbReference type="Gene3D" id="1.10.579.10">
    <property type="entry name" value="DNA Cyclobutane Dipyrimidine Photolyase, subunit A, domain 3"/>
    <property type="match status" value="1"/>
</dbReference>
<dbReference type="RefSeq" id="WP_130649293.1">
    <property type="nucleotide sequence ID" value="NZ_BMHA01000004.1"/>
</dbReference>
<evidence type="ECO:0000313" key="8">
    <source>
        <dbReference type="EMBL" id="GGI05570.1"/>
    </source>
</evidence>
<dbReference type="PANTHER" id="PTHR11455">
    <property type="entry name" value="CRYPTOCHROME"/>
    <property type="match status" value="1"/>
</dbReference>
<protein>
    <submittedName>
        <fullName evidence="8">Deoxyribodipyrimidine photo-lyase</fullName>
    </submittedName>
</protein>
<evidence type="ECO:0000313" key="9">
    <source>
        <dbReference type="Proteomes" id="UP000650511"/>
    </source>
</evidence>
<dbReference type="Proteomes" id="UP000650511">
    <property type="component" value="Unassembled WGS sequence"/>
</dbReference>
<keyword evidence="9" id="KW-1185">Reference proteome</keyword>
<comment type="cofactor">
    <cofactor evidence="4">
        <name>FAD</name>
        <dbReference type="ChEBI" id="CHEBI:57692"/>
    </cofactor>
    <text evidence="4">Binds 1 FAD per subunit.</text>
</comment>
<evidence type="ECO:0000256" key="6">
    <source>
        <dbReference type="RuleBase" id="RU004182"/>
    </source>
</evidence>
<keyword evidence="3 6" id="KW-0157">Chromophore</keyword>
<dbReference type="AlphaFoldDB" id="A0A8J3A7L7"/>
<dbReference type="InterPro" id="IPR005101">
    <property type="entry name" value="Cryptochr/Photolyase_FAD-bd"/>
</dbReference>
<dbReference type="GO" id="GO:0006950">
    <property type="term" value="P:response to stress"/>
    <property type="evidence" value="ECO:0007669"/>
    <property type="project" value="UniProtKB-ARBA"/>
</dbReference>
<dbReference type="EMBL" id="BMHA01000004">
    <property type="protein sequence ID" value="GGI05570.1"/>
    <property type="molecule type" value="Genomic_DNA"/>
</dbReference>
<organism evidence="8 9">
    <name type="scientific">Egicoccus halophilus</name>
    <dbReference type="NCBI Taxonomy" id="1670830"/>
    <lineage>
        <taxon>Bacteria</taxon>
        <taxon>Bacillati</taxon>
        <taxon>Actinomycetota</taxon>
        <taxon>Nitriliruptoria</taxon>
        <taxon>Egicoccales</taxon>
        <taxon>Egicoccaceae</taxon>
        <taxon>Egicoccus</taxon>
    </lineage>
</organism>
<dbReference type="InterPro" id="IPR036134">
    <property type="entry name" value="Crypto/Photolyase_FAD-like_sf"/>
</dbReference>
<feature type="site" description="Electron transfer via tryptophanyl radical" evidence="5">
    <location>
        <position position="347"/>
    </location>
</feature>
<dbReference type="SUPFAM" id="SSF48173">
    <property type="entry name" value="Cryptochrome/photolyase FAD-binding domain"/>
    <property type="match status" value="1"/>
</dbReference>
<dbReference type="Pfam" id="PF03441">
    <property type="entry name" value="FAD_binding_7"/>
    <property type="match status" value="1"/>
</dbReference>
<accession>A0A8J3A7L7</accession>
<dbReference type="InterPro" id="IPR002081">
    <property type="entry name" value="Cryptochrome/DNA_photolyase_1"/>
</dbReference>
<dbReference type="InterPro" id="IPR014729">
    <property type="entry name" value="Rossmann-like_a/b/a_fold"/>
</dbReference>
<gene>
    <name evidence="8" type="ORF">GCM10011354_14760</name>
</gene>
<dbReference type="InterPro" id="IPR036155">
    <property type="entry name" value="Crypto/Photolyase_N_sf"/>
</dbReference>
<feature type="domain" description="Photolyase/cryptochrome alpha/beta" evidence="7">
    <location>
        <begin position="2"/>
        <end position="131"/>
    </location>
</feature>
<dbReference type="InterPro" id="IPR006050">
    <property type="entry name" value="DNA_photolyase_N"/>
</dbReference>
<dbReference type="GO" id="GO:0003677">
    <property type="term" value="F:DNA binding"/>
    <property type="evidence" value="ECO:0007669"/>
    <property type="project" value="TreeGrafter"/>
</dbReference>
<dbReference type="Pfam" id="PF00875">
    <property type="entry name" value="DNA_photolyase"/>
    <property type="match status" value="1"/>
</dbReference>
<feature type="binding site" evidence="4">
    <location>
        <begin position="360"/>
        <end position="362"/>
    </location>
    <ligand>
        <name>FAD</name>
        <dbReference type="ChEBI" id="CHEBI:57692"/>
    </ligand>
</feature>
<evidence type="ECO:0000256" key="3">
    <source>
        <dbReference type="ARBA" id="ARBA00022991"/>
    </source>
</evidence>
<feature type="site" description="Electron transfer via tryptophanyl radical" evidence="5">
    <location>
        <position position="294"/>
    </location>
</feature>
<evidence type="ECO:0000256" key="2">
    <source>
        <dbReference type="ARBA" id="ARBA00022827"/>
    </source>
</evidence>
<dbReference type="GO" id="GO:0071949">
    <property type="term" value="F:FAD binding"/>
    <property type="evidence" value="ECO:0007669"/>
    <property type="project" value="TreeGrafter"/>
</dbReference>
<dbReference type="PROSITE" id="PS51645">
    <property type="entry name" value="PHR_CRY_ALPHA_BETA"/>
    <property type="match status" value="1"/>
</dbReference>
<comment type="similarity">
    <text evidence="6">Belongs to the DNA photolyase family.</text>
</comment>
<dbReference type="GO" id="GO:0003904">
    <property type="term" value="F:deoxyribodipyrimidine photo-lyase activity"/>
    <property type="evidence" value="ECO:0007669"/>
    <property type="project" value="TreeGrafter"/>
</dbReference>
<dbReference type="SUPFAM" id="SSF52425">
    <property type="entry name" value="Cryptochrome/photolyase, N-terminal domain"/>
    <property type="match status" value="1"/>
</dbReference>
<comment type="caution">
    <text evidence="8">The sequence shown here is derived from an EMBL/GenBank/DDBJ whole genome shotgun (WGS) entry which is preliminary data.</text>
</comment>
<keyword evidence="2 4" id="KW-0274">FAD</keyword>
<evidence type="ECO:0000259" key="7">
    <source>
        <dbReference type="PROSITE" id="PS51645"/>
    </source>
</evidence>
<dbReference type="Gene3D" id="1.25.40.80">
    <property type="match status" value="1"/>
</dbReference>
<proteinExistence type="inferred from homology"/>
<name>A0A8J3A7L7_9ACTN</name>
<feature type="binding site" evidence="4">
    <location>
        <begin position="231"/>
        <end position="235"/>
    </location>
    <ligand>
        <name>FAD</name>
        <dbReference type="ChEBI" id="CHEBI:57692"/>
    </ligand>
</feature>
<dbReference type="InterPro" id="IPR018394">
    <property type="entry name" value="DNA_photolyase_1_CS_C"/>
</dbReference>
<evidence type="ECO:0000256" key="4">
    <source>
        <dbReference type="PIRSR" id="PIRSR602081-1"/>
    </source>
</evidence>
<dbReference type="PROSITE" id="PS00691">
    <property type="entry name" value="DNA_PHOTOLYASES_1_2"/>
    <property type="match status" value="1"/>
</dbReference>
<dbReference type="OrthoDB" id="9772484at2"/>
<sequence length="455" mass="50857">MTTTVVLFTRDLRVTDHPALAAAAAEADRVVPLFVLDTGILASRYAAPNRIGYLVEALTDLRARLRERGGDLVVRRGDTLAEVVEVCRVTGADRVRLSADHSAHARRRVAGLQARGAEHGFSVSQHPGVTVVAPEAVRPTGGDHFRVFTPYWRRWEAQRRRPLLAPPDEVVLPDAVVPGDLPAWHALVEGERSPEVLTGGETAARERLDAWFEANEVAGYAYTRDRLAAHTSRLSADLHFGCLSPAEIDARVDRRRTGHESFVRQLCWREFNTQLLAANPDLPYAELRGRGDRWRVDEEAFAAWQAGETGYPVVDAGMRQLRREGWMHNRVRLLTASFLTKHLYVDWRLGAWHFMDWLVDGDLANNFAQWQWVAGTGTDSRPNRMFNPVTQGQRFDPDGGYVRAHVPELADLPGGAVHEPWAARDTLFAGVDDGYPAPLVDHAEARERFLSARGR</sequence>
<dbReference type="PRINTS" id="PR00147">
    <property type="entry name" value="DNAPHOTLYASE"/>
</dbReference>
<dbReference type="Gene3D" id="3.40.50.620">
    <property type="entry name" value="HUPs"/>
    <property type="match status" value="1"/>
</dbReference>
<dbReference type="PANTHER" id="PTHR11455:SF9">
    <property type="entry name" value="CRYPTOCHROME CIRCADIAN CLOCK 5 ISOFORM X1"/>
    <property type="match status" value="1"/>
</dbReference>